<dbReference type="Pfam" id="PF00929">
    <property type="entry name" value="RNase_T"/>
    <property type="match status" value="1"/>
</dbReference>
<dbReference type="EMBL" id="SGJP01000052">
    <property type="protein sequence ID" value="NFA62014.1"/>
    <property type="molecule type" value="Genomic_DNA"/>
</dbReference>
<keyword evidence="2" id="KW-0540">Nuclease</keyword>
<reference evidence="2 3" key="1">
    <citation type="submission" date="2019-02" db="EMBL/GenBank/DDBJ databases">
        <title>Genome sequencing of Clostridium botulinum clinical isolates.</title>
        <authorList>
            <person name="Brunt J."/>
            <person name="Van Vliet A.H.M."/>
            <person name="Stringer S.C."/>
            <person name="Grant K.A."/>
            <person name="Carter A.C."/>
            <person name="Peck M.W."/>
        </authorList>
    </citation>
    <scope>NUCLEOTIDE SEQUENCE [LARGE SCALE GENOMIC DNA]</scope>
    <source>
        <strain evidence="2 3">R1125/03</strain>
    </source>
</reference>
<sequence>MKKIFIDTETTGLEPGEIIQLTYCVCDINSIGEEKVSFAKNFFFNVDYIEESAEAIHGFSVEKLKVLSKGKKFKDLALEISSDLNNGMFIAHNVNFDKKFVTTEFNRLDNVNWFPKEFFCTMEYFKPIVKATTRTGKLKKPRLEETIDFLNIDKKVVLNGAKKLFNCDDVGFHDARYDVAALVSCYYRAKKLGYSPSIIL</sequence>
<dbReference type="GO" id="GO:0005829">
    <property type="term" value="C:cytosol"/>
    <property type="evidence" value="ECO:0007669"/>
    <property type="project" value="TreeGrafter"/>
</dbReference>
<accession>A0A6M0T3L2</accession>
<protein>
    <submittedName>
        <fullName evidence="2">3'-5' exonuclease</fullName>
    </submittedName>
</protein>
<dbReference type="CDD" id="cd06127">
    <property type="entry name" value="DEDDh"/>
    <property type="match status" value="1"/>
</dbReference>
<evidence type="ECO:0000259" key="1">
    <source>
        <dbReference type="SMART" id="SM00479"/>
    </source>
</evidence>
<comment type="caution">
    <text evidence="2">The sequence shown here is derived from an EMBL/GenBank/DDBJ whole genome shotgun (WGS) entry which is preliminary data.</text>
</comment>
<dbReference type="Proteomes" id="UP000473089">
    <property type="component" value="Unassembled WGS sequence"/>
</dbReference>
<dbReference type="GO" id="GO:0008408">
    <property type="term" value="F:3'-5' exonuclease activity"/>
    <property type="evidence" value="ECO:0007669"/>
    <property type="project" value="TreeGrafter"/>
</dbReference>
<dbReference type="InterPro" id="IPR013520">
    <property type="entry name" value="Ribonucl_H"/>
</dbReference>
<dbReference type="GO" id="GO:0045004">
    <property type="term" value="P:DNA replication proofreading"/>
    <property type="evidence" value="ECO:0007669"/>
    <property type="project" value="TreeGrafter"/>
</dbReference>
<dbReference type="AlphaFoldDB" id="A0A6M0T3L2"/>
<dbReference type="InterPro" id="IPR012337">
    <property type="entry name" value="RNaseH-like_sf"/>
</dbReference>
<dbReference type="InterPro" id="IPR036397">
    <property type="entry name" value="RNaseH_sf"/>
</dbReference>
<dbReference type="SUPFAM" id="SSF53098">
    <property type="entry name" value="Ribonuclease H-like"/>
    <property type="match status" value="1"/>
</dbReference>
<keyword evidence="2" id="KW-0269">Exonuclease</keyword>
<dbReference type="Gene3D" id="3.30.420.10">
    <property type="entry name" value="Ribonuclease H-like superfamily/Ribonuclease H"/>
    <property type="match status" value="1"/>
</dbReference>
<dbReference type="PANTHER" id="PTHR30231">
    <property type="entry name" value="DNA POLYMERASE III SUBUNIT EPSILON"/>
    <property type="match status" value="1"/>
</dbReference>
<gene>
    <name evidence="2" type="ORF">EXM42_17020</name>
</gene>
<keyword evidence="2" id="KW-0378">Hydrolase</keyword>
<name>A0A6M0T3L2_CLOBO</name>
<organism evidence="2 3">
    <name type="scientific">Clostridium botulinum</name>
    <dbReference type="NCBI Taxonomy" id="1491"/>
    <lineage>
        <taxon>Bacteria</taxon>
        <taxon>Bacillati</taxon>
        <taxon>Bacillota</taxon>
        <taxon>Clostridia</taxon>
        <taxon>Eubacteriales</taxon>
        <taxon>Clostridiaceae</taxon>
        <taxon>Clostridium</taxon>
    </lineage>
</organism>
<proteinExistence type="predicted"/>
<feature type="domain" description="Exonuclease" evidence="1">
    <location>
        <begin position="2"/>
        <end position="195"/>
    </location>
</feature>
<dbReference type="SMART" id="SM00479">
    <property type="entry name" value="EXOIII"/>
    <property type="match status" value="1"/>
</dbReference>
<evidence type="ECO:0000313" key="2">
    <source>
        <dbReference type="EMBL" id="NFA62014.1"/>
    </source>
</evidence>
<dbReference type="GO" id="GO:0003676">
    <property type="term" value="F:nucleic acid binding"/>
    <property type="evidence" value="ECO:0007669"/>
    <property type="project" value="InterPro"/>
</dbReference>
<dbReference type="PANTHER" id="PTHR30231:SF41">
    <property type="entry name" value="DNA POLYMERASE III SUBUNIT EPSILON"/>
    <property type="match status" value="1"/>
</dbReference>
<evidence type="ECO:0000313" key="3">
    <source>
        <dbReference type="Proteomes" id="UP000473089"/>
    </source>
</evidence>